<evidence type="ECO:0000313" key="1">
    <source>
        <dbReference type="EMBL" id="MEQ3509748.1"/>
    </source>
</evidence>
<evidence type="ECO:0008006" key="3">
    <source>
        <dbReference type="Google" id="ProtNLM"/>
    </source>
</evidence>
<comment type="caution">
    <text evidence="1">The sequence shown here is derived from an EMBL/GenBank/DDBJ whole genome shotgun (WGS) entry which is preliminary data.</text>
</comment>
<evidence type="ECO:0000313" key="2">
    <source>
        <dbReference type="Proteomes" id="UP001447151"/>
    </source>
</evidence>
<protein>
    <recommendedName>
        <fullName evidence="3">Phage associated membrane protein</fullName>
    </recommendedName>
</protein>
<proteinExistence type="predicted"/>
<accession>A0ABV1JJS3</accession>
<dbReference type="RefSeq" id="WP_349271934.1">
    <property type="nucleotide sequence ID" value="NZ_JBECZB010000001.1"/>
</dbReference>
<name>A0ABV1JJS3_NEIPO</name>
<gene>
    <name evidence="1" type="ORF">ABM124_00105</name>
</gene>
<sequence>MYRLFFRWIWEKVVPESIRNSKPARWVANHRKLTTWVIVTVWINFFPDTYEEYDIVPNHRGYGYWHVDHPWYPYARFLLPLILGAAFLFIPPDPPEKK</sequence>
<keyword evidence="2" id="KW-1185">Reference proteome</keyword>
<reference evidence="1 2" key="1">
    <citation type="submission" date="2024-05" db="EMBL/GenBank/DDBJ databases">
        <authorList>
            <person name="Matzinger S.R."/>
            <person name="Bankers L."/>
            <person name="Rossheim A."/>
            <person name="Hetherington-Rauth M.C."/>
            <person name="Smith A."/>
            <person name="Baird S."/>
            <person name="Polanco D."/>
        </authorList>
    </citation>
    <scope>NUCLEOTIDE SEQUENCE [LARGE SCALE GENOMIC DNA]</scope>
    <source>
        <strain evidence="1 2">2024CJ-00066</strain>
    </source>
</reference>
<dbReference type="Proteomes" id="UP001447151">
    <property type="component" value="Unassembled WGS sequence"/>
</dbReference>
<organism evidence="1 2">
    <name type="scientific">Neisseria polysaccharea</name>
    <dbReference type="NCBI Taxonomy" id="489"/>
    <lineage>
        <taxon>Bacteria</taxon>
        <taxon>Pseudomonadati</taxon>
        <taxon>Pseudomonadota</taxon>
        <taxon>Betaproteobacteria</taxon>
        <taxon>Neisseriales</taxon>
        <taxon>Neisseriaceae</taxon>
        <taxon>Neisseria</taxon>
    </lineage>
</organism>
<dbReference type="EMBL" id="JBECZB010000001">
    <property type="protein sequence ID" value="MEQ3509748.1"/>
    <property type="molecule type" value="Genomic_DNA"/>
</dbReference>